<evidence type="ECO:0000313" key="3">
    <source>
        <dbReference type="EMBL" id="GLB34250.1"/>
    </source>
</evidence>
<sequence length="313" mass="35388">MAAESIFNYFVGGLALLSTLFSMLFYLNVYLPGPRMKAFDETLAETKTIYEKAQAEGLLPPDMSRKARVQLQEYEYQADDLRAITYQTLSMFDMLLSIFGGHSTKIADLSSEVKGLRRILLTTSQKERARRREALLQREGRISSSDEMVRPTRQHNPRQNDFENPVLGHADSAAPSCSTIESADTTPPPSISDSASPFYHSVSYHFSKLAWFSAMFSRGEEASSEPQCDVEQPPSLPDMEAHSRSSTLVKELVPKDSSMPRLPSFISRWVHSMDTQQACDDLEARPGHRWIRQLRHQASICTLFVLSRMLGHF</sequence>
<feature type="region of interest" description="Disordered" evidence="1">
    <location>
        <begin position="170"/>
        <end position="189"/>
    </location>
</feature>
<dbReference type="EMBL" id="BRPK01000001">
    <property type="protein sequence ID" value="GLB34250.1"/>
    <property type="molecule type" value="Genomic_DNA"/>
</dbReference>
<evidence type="ECO:0000256" key="2">
    <source>
        <dbReference type="SAM" id="Phobius"/>
    </source>
</evidence>
<protein>
    <submittedName>
        <fullName evidence="3">Uncharacterized protein</fullName>
    </submittedName>
</protein>
<dbReference type="Proteomes" id="UP001063166">
    <property type="component" value="Unassembled WGS sequence"/>
</dbReference>
<dbReference type="OrthoDB" id="3069610at2759"/>
<name>A0A9P3PDY1_LYOSH</name>
<accession>A0A9P3PDY1</accession>
<evidence type="ECO:0000313" key="4">
    <source>
        <dbReference type="Proteomes" id="UP001063166"/>
    </source>
</evidence>
<keyword evidence="2" id="KW-0812">Transmembrane</keyword>
<gene>
    <name evidence="3" type="ORF">LshimejAT787_0111340</name>
</gene>
<feature type="compositionally biased region" description="Basic and acidic residues" evidence="1">
    <location>
        <begin position="131"/>
        <end position="141"/>
    </location>
</feature>
<feature type="compositionally biased region" description="Polar residues" evidence="1">
    <location>
        <begin position="175"/>
        <end position="189"/>
    </location>
</feature>
<feature type="region of interest" description="Disordered" evidence="1">
    <location>
        <begin position="131"/>
        <end position="163"/>
    </location>
</feature>
<reference evidence="3" key="1">
    <citation type="submission" date="2022-07" db="EMBL/GenBank/DDBJ databases">
        <title>The genome of Lyophyllum shimeji provides insight into the initial evolution of ectomycorrhizal fungal genome.</title>
        <authorList>
            <person name="Kobayashi Y."/>
            <person name="Shibata T."/>
            <person name="Hirakawa H."/>
            <person name="Shigenobu S."/>
            <person name="Nishiyama T."/>
            <person name="Yamada A."/>
            <person name="Hasebe M."/>
            <person name="Kawaguchi M."/>
        </authorList>
    </citation>
    <scope>NUCLEOTIDE SEQUENCE</scope>
    <source>
        <strain evidence="3">AT787</strain>
    </source>
</reference>
<feature type="transmembrane region" description="Helical" evidence="2">
    <location>
        <begin position="6"/>
        <end position="27"/>
    </location>
</feature>
<proteinExistence type="predicted"/>
<dbReference type="AlphaFoldDB" id="A0A9P3PDY1"/>
<keyword evidence="4" id="KW-1185">Reference proteome</keyword>
<keyword evidence="2" id="KW-1133">Transmembrane helix</keyword>
<evidence type="ECO:0000256" key="1">
    <source>
        <dbReference type="SAM" id="MobiDB-lite"/>
    </source>
</evidence>
<keyword evidence="2" id="KW-0472">Membrane</keyword>
<organism evidence="3 4">
    <name type="scientific">Lyophyllum shimeji</name>
    <name type="common">Hon-shimeji</name>
    <name type="synonym">Tricholoma shimeji</name>
    <dbReference type="NCBI Taxonomy" id="47721"/>
    <lineage>
        <taxon>Eukaryota</taxon>
        <taxon>Fungi</taxon>
        <taxon>Dikarya</taxon>
        <taxon>Basidiomycota</taxon>
        <taxon>Agaricomycotina</taxon>
        <taxon>Agaricomycetes</taxon>
        <taxon>Agaricomycetidae</taxon>
        <taxon>Agaricales</taxon>
        <taxon>Tricholomatineae</taxon>
        <taxon>Lyophyllaceae</taxon>
        <taxon>Lyophyllum</taxon>
    </lineage>
</organism>
<comment type="caution">
    <text evidence="3">The sequence shown here is derived from an EMBL/GenBank/DDBJ whole genome shotgun (WGS) entry which is preliminary data.</text>
</comment>